<sequence length="167" mass="19243">MVILTNITDPEIYGCFKYSKYYGGGTSLLQVNHTVTTPRNILKAYDDDTMCKFLRSCMVFTIYIGCLPESSEYGGGCLDYVTRNEFLNMTRKYSDEFYLPTLNITLDSFCMVIAPKVMSHENIKYLVNTEPCKYVKDLGMMEPYNDGRNINCLNVTDIRDIKKTIIY</sequence>
<gene>
    <name evidence="1" type="ORF">CDPV99-009</name>
</gene>
<name>A0AAT9UPQ3_9POXV</name>
<accession>A0AAT9UPQ3</accession>
<protein>
    <submittedName>
        <fullName evidence="1">Uncharacterized protein</fullName>
    </submittedName>
</protein>
<organism evidence="1">
    <name type="scientific">Condorpox virus</name>
    <dbReference type="NCBI Taxonomy" id="3049970"/>
    <lineage>
        <taxon>Viruses</taxon>
        <taxon>Varidnaviria</taxon>
        <taxon>Bamfordvirae</taxon>
        <taxon>Nucleocytoviricota</taxon>
        <taxon>Pokkesviricetes</taxon>
        <taxon>Chitovirales</taxon>
        <taxon>Poxviridae</taxon>
        <taxon>Chordopoxvirinae</taxon>
        <taxon>Avipoxvirus</taxon>
    </lineage>
</organism>
<proteinExistence type="predicted"/>
<dbReference type="EMBL" id="OQ865376">
    <property type="protein sequence ID" value="WHV01125.1"/>
    <property type="molecule type" value="Genomic_DNA"/>
</dbReference>
<reference evidence="1" key="1">
    <citation type="submission" date="2023-04" db="EMBL/GenBank/DDBJ databases">
        <title>Genomic characterization of avipoxvirus isolates from Andean condor (Vultur gryphus).</title>
        <authorList>
            <person name="Butt S.L."/>
            <person name="Do Nascimento G.M."/>
            <person name="Tripathy D.N."/>
            <person name="Diel D.G."/>
        </authorList>
    </citation>
    <scope>NUCLEOTIDE SEQUENCE</scope>
    <source>
        <strain evidence="1">CDPV99</strain>
    </source>
</reference>
<evidence type="ECO:0000313" key="1">
    <source>
        <dbReference type="EMBL" id="WHV01125.1"/>
    </source>
</evidence>